<accession>A0A1H7YFH5</accession>
<dbReference type="Proteomes" id="UP000198744">
    <property type="component" value="Unassembled WGS sequence"/>
</dbReference>
<evidence type="ECO:0008006" key="4">
    <source>
        <dbReference type="Google" id="ProtNLM"/>
    </source>
</evidence>
<feature type="chain" id="PRO_5011691753" description="Cell envelope biogenesis protein OmpA" evidence="1">
    <location>
        <begin position="20"/>
        <end position="133"/>
    </location>
</feature>
<dbReference type="OrthoDB" id="9796758at2"/>
<evidence type="ECO:0000313" key="3">
    <source>
        <dbReference type="Proteomes" id="UP000198744"/>
    </source>
</evidence>
<dbReference type="RefSeq" id="WP_093883765.1">
    <property type="nucleotide sequence ID" value="NZ_FOBS01000016.1"/>
</dbReference>
<feature type="signal peptide" evidence="1">
    <location>
        <begin position="1"/>
        <end position="19"/>
    </location>
</feature>
<evidence type="ECO:0000313" key="2">
    <source>
        <dbReference type="EMBL" id="SEM44634.1"/>
    </source>
</evidence>
<dbReference type="AlphaFoldDB" id="A0A1H7YFH5"/>
<proteinExistence type="predicted"/>
<name>A0A1H7YFH5_9BACT</name>
<dbReference type="PROSITE" id="PS51257">
    <property type="entry name" value="PROKAR_LIPOPROTEIN"/>
    <property type="match status" value="1"/>
</dbReference>
<dbReference type="EMBL" id="FOBS01000016">
    <property type="protein sequence ID" value="SEM44634.1"/>
    <property type="molecule type" value="Genomic_DNA"/>
</dbReference>
<keyword evidence="3" id="KW-1185">Reference proteome</keyword>
<protein>
    <recommendedName>
        <fullName evidence="4">Cell envelope biogenesis protein OmpA</fullName>
    </recommendedName>
</protein>
<reference evidence="2 3" key="1">
    <citation type="submission" date="2016-10" db="EMBL/GenBank/DDBJ databases">
        <authorList>
            <person name="de Groot N.N."/>
        </authorList>
    </citation>
    <scope>NUCLEOTIDE SEQUENCE [LARGE SCALE GENOMIC DNA]</scope>
    <source>
        <strain evidence="2 3">DSM 8423</strain>
    </source>
</reference>
<dbReference type="STRING" id="43775.SAMN04489760_11611"/>
<keyword evidence="1" id="KW-0732">Signal</keyword>
<evidence type="ECO:0000256" key="1">
    <source>
        <dbReference type="SAM" id="SignalP"/>
    </source>
</evidence>
<sequence>MKKRLIVISMLFLTGCAGGPVLYPNAHLQRVGEAQAQKDVAECEVLADRYIKSDAGLAAAKSTAIGGAGGAVIGGAAGAVTGNLGRGLGVGAATGAAAGLVHGIIQASEPSPTFKNFMIRCLQERGYEVIGWE</sequence>
<organism evidence="2 3">
    <name type="scientific">Syntrophus gentianae</name>
    <dbReference type="NCBI Taxonomy" id="43775"/>
    <lineage>
        <taxon>Bacteria</taxon>
        <taxon>Pseudomonadati</taxon>
        <taxon>Thermodesulfobacteriota</taxon>
        <taxon>Syntrophia</taxon>
        <taxon>Syntrophales</taxon>
        <taxon>Syntrophaceae</taxon>
        <taxon>Syntrophus</taxon>
    </lineage>
</organism>
<gene>
    <name evidence="2" type="ORF">SAMN04489760_11611</name>
</gene>